<evidence type="ECO:0000256" key="2">
    <source>
        <dbReference type="ARBA" id="ARBA00005745"/>
    </source>
</evidence>
<proteinExistence type="inferred from homology"/>
<comment type="similarity">
    <text evidence="2">Belongs to the GSP F family.</text>
</comment>
<feature type="domain" description="Type II secretion system protein GspF" evidence="8">
    <location>
        <begin position="10"/>
        <end position="130"/>
    </location>
</feature>
<dbReference type="GeneID" id="66578659"/>
<sequence>MLSNNEKYIFTSELALAISNGLQVEDGLKMLVGFDADVSICAKKLEDIMKQGYSFTDALKESKEFDEYMIQMVVVGQSIGNLDVVFKELSTYYARQKELNYQIQDAITYPFVLILMMFVIVATLIFKVFPIFENILSQMSMSLSLMYSARILSYIGFFILLFILVFGLILYFIYKKSPNKVWMTKLPFFSKLNYQKEMTKFTYILSLFVSSGYALIDAVDIILLSIEHPVLKDKILHVKNRMLEGESLASALVKENVYDQGYGALLMAADQSGHQDEVLKTLSNRYKEDLERMLSSFLNRLEPSMIAGLSLLVGFVLISIMLPLMNVLQTLG</sequence>
<organism evidence="9 10">
    <name type="scientific">Holdemanella biformis</name>
    <dbReference type="NCBI Taxonomy" id="1735"/>
    <lineage>
        <taxon>Bacteria</taxon>
        <taxon>Bacillati</taxon>
        <taxon>Bacillota</taxon>
        <taxon>Erysipelotrichia</taxon>
        <taxon>Erysipelotrichales</taxon>
        <taxon>Erysipelotrichaceae</taxon>
        <taxon>Holdemanella</taxon>
    </lineage>
</organism>
<evidence type="ECO:0000256" key="6">
    <source>
        <dbReference type="ARBA" id="ARBA00023136"/>
    </source>
</evidence>
<evidence type="ECO:0000256" key="7">
    <source>
        <dbReference type="SAM" id="Phobius"/>
    </source>
</evidence>
<keyword evidence="5 7" id="KW-1133">Transmembrane helix</keyword>
<gene>
    <name evidence="9" type="ORF">DWW32_02230</name>
</gene>
<comment type="caution">
    <text evidence="9">The sequence shown here is derived from an EMBL/GenBank/DDBJ whole genome shotgun (WGS) entry which is preliminary data.</text>
</comment>
<feature type="transmembrane region" description="Helical" evidence="7">
    <location>
        <begin position="305"/>
        <end position="328"/>
    </location>
</feature>
<dbReference type="InterPro" id="IPR018076">
    <property type="entry name" value="T2SS_GspF_dom"/>
</dbReference>
<dbReference type="AlphaFoldDB" id="A0A395WAX0"/>
<accession>A0A395WAX0</accession>
<evidence type="ECO:0000313" key="10">
    <source>
        <dbReference type="Proteomes" id="UP000265489"/>
    </source>
</evidence>
<dbReference type="PANTHER" id="PTHR30012">
    <property type="entry name" value="GENERAL SECRETION PATHWAY PROTEIN"/>
    <property type="match status" value="1"/>
</dbReference>
<dbReference type="Gene3D" id="1.20.81.30">
    <property type="entry name" value="Type II secretion system (T2SS), domain F"/>
    <property type="match status" value="2"/>
</dbReference>
<keyword evidence="6 7" id="KW-0472">Membrane</keyword>
<feature type="transmembrane region" description="Helical" evidence="7">
    <location>
        <begin position="107"/>
        <end position="131"/>
    </location>
</feature>
<evidence type="ECO:0000256" key="4">
    <source>
        <dbReference type="ARBA" id="ARBA00022692"/>
    </source>
</evidence>
<dbReference type="InterPro" id="IPR042094">
    <property type="entry name" value="T2SS_GspF_sf"/>
</dbReference>
<keyword evidence="4 7" id="KW-0812">Transmembrane</keyword>
<dbReference type="PRINTS" id="PR00812">
    <property type="entry name" value="BCTERIALGSPF"/>
</dbReference>
<keyword evidence="3" id="KW-1003">Cell membrane</keyword>
<dbReference type="Pfam" id="PF00482">
    <property type="entry name" value="T2SSF"/>
    <property type="match status" value="2"/>
</dbReference>
<dbReference type="Proteomes" id="UP000265489">
    <property type="component" value="Unassembled WGS sequence"/>
</dbReference>
<feature type="transmembrane region" description="Helical" evidence="7">
    <location>
        <begin position="151"/>
        <end position="174"/>
    </location>
</feature>
<evidence type="ECO:0000256" key="3">
    <source>
        <dbReference type="ARBA" id="ARBA00022475"/>
    </source>
</evidence>
<dbReference type="GO" id="GO:0005886">
    <property type="term" value="C:plasma membrane"/>
    <property type="evidence" value="ECO:0007669"/>
    <property type="project" value="UniProtKB-SubCell"/>
</dbReference>
<dbReference type="RefSeq" id="WP_118324605.1">
    <property type="nucleotide sequence ID" value="NZ_CATXNH010000056.1"/>
</dbReference>
<feature type="transmembrane region" description="Helical" evidence="7">
    <location>
        <begin position="201"/>
        <end position="226"/>
    </location>
</feature>
<dbReference type="PANTHER" id="PTHR30012:SF0">
    <property type="entry name" value="TYPE II SECRETION SYSTEM PROTEIN F-RELATED"/>
    <property type="match status" value="1"/>
</dbReference>
<protein>
    <submittedName>
        <fullName evidence="9">Type II secretion system F family protein</fullName>
    </submittedName>
</protein>
<feature type="domain" description="Type II secretion system protein GspF" evidence="8">
    <location>
        <begin position="201"/>
        <end position="323"/>
    </location>
</feature>
<evidence type="ECO:0000256" key="1">
    <source>
        <dbReference type="ARBA" id="ARBA00004651"/>
    </source>
</evidence>
<evidence type="ECO:0000256" key="5">
    <source>
        <dbReference type="ARBA" id="ARBA00022989"/>
    </source>
</evidence>
<dbReference type="InterPro" id="IPR003004">
    <property type="entry name" value="GspF/PilC"/>
</dbReference>
<evidence type="ECO:0000313" key="9">
    <source>
        <dbReference type="EMBL" id="RGU93854.1"/>
    </source>
</evidence>
<dbReference type="EMBL" id="QRYQ01000002">
    <property type="protein sequence ID" value="RGU93854.1"/>
    <property type="molecule type" value="Genomic_DNA"/>
</dbReference>
<name>A0A395WAX0_9FIRM</name>
<reference evidence="9 10" key="1">
    <citation type="submission" date="2018-08" db="EMBL/GenBank/DDBJ databases">
        <title>A genome reference for cultivated species of the human gut microbiota.</title>
        <authorList>
            <person name="Zou Y."/>
            <person name="Xue W."/>
            <person name="Luo G."/>
        </authorList>
    </citation>
    <scope>NUCLEOTIDE SEQUENCE [LARGE SCALE GENOMIC DNA]</scope>
    <source>
        <strain evidence="9 10">AF15-20</strain>
    </source>
</reference>
<evidence type="ECO:0000259" key="8">
    <source>
        <dbReference type="Pfam" id="PF00482"/>
    </source>
</evidence>
<comment type="subcellular location">
    <subcellularLocation>
        <location evidence="1">Cell membrane</location>
        <topology evidence="1">Multi-pass membrane protein</topology>
    </subcellularLocation>
</comment>